<dbReference type="Gene3D" id="3.30.70.60">
    <property type="match status" value="1"/>
</dbReference>
<dbReference type="GO" id="GO:0005737">
    <property type="term" value="C:cytoplasm"/>
    <property type="evidence" value="ECO:0007669"/>
    <property type="project" value="UniProtKB-ARBA"/>
</dbReference>
<dbReference type="AlphaFoldDB" id="A0A367ZMJ0"/>
<dbReference type="CDD" id="cd00473">
    <property type="entry name" value="bS6"/>
    <property type="match status" value="1"/>
</dbReference>
<dbReference type="Pfam" id="PF01250">
    <property type="entry name" value="Ribosomal_S6"/>
    <property type="match status" value="1"/>
</dbReference>
<dbReference type="InterPro" id="IPR020814">
    <property type="entry name" value="Ribosomal_S6_plastid/chlpt"/>
</dbReference>
<comment type="similarity">
    <text evidence="1 3">Belongs to the bacterial ribosomal protein bS6 family.</text>
</comment>
<dbReference type="GO" id="GO:0070181">
    <property type="term" value="F:small ribosomal subunit rRNA binding"/>
    <property type="evidence" value="ECO:0007669"/>
    <property type="project" value="TreeGrafter"/>
</dbReference>
<comment type="function">
    <text evidence="3">Binds together with bS18 to 16S ribosomal RNA.</text>
</comment>
<evidence type="ECO:0000313" key="4">
    <source>
        <dbReference type="EMBL" id="RCK79345.1"/>
    </source>
</evidence>
<evidence type="ECO:0000256" key="3">
    <source>
        <dbReference type="HAMAP-Rule" id="MF_00360"/>
    </source>
</evidence>
<reference evidence="4 5" key="1">
    <citation type="submission" date="2018-05" db="EMBL/GenBank/DDBJ databases">
        <title>A metagenomic window into the 2 km-deep terrestrial subsurface aquifer revealed taxonomically and functionally diverse microbial community comprising novel uncultured bacterial lineages.</title>
        <authorList>
            <person name="Kadnikov V.V."/>
            <person name="Mardanov A.V."/>
            <person name="Beletsky A.V."/>
            <person name="Banks D."/>
            <person name="Pimenov N.V."/>
            <person name="Frank Y.A."/>
            <person name="Karnachuk O.V."/>
            <person name="Ravin N.V."/>
        </authorList>
    </citation>
    <scope>NUCLEOTIDE SEQUENCE [LARGE SCALE GENOMIC DNA]</scope>
    <source>
        <strain evidence="4">BY5</strain>
    </source>
</reference>
<protein>
    <recommendedName>
        <fullName evidence="2 3">Small ribosomal subunit protein bS6</fullName>
    </recommendedName>
</protein>
<evidence type="ECO:0000256" key="1">
    <source>
        <dbReference type="ARBA" id="ARBA00009512"/>
    </source>
</evidence>
<name>A0A367ZMJ0_9BACT</name>
<dbReference type="SUPFAM" id="SSF54995">
    <property type="entry name" value="Ribosomal protein S6"/>
    <property type="match status" value="1"/>
</dbReference>
<accession>A0A367ZMJ0</accession>
<evidence type="ECO:0000256" key="2">
    <source>
        <dbReference type="ARBA" id="ARBA00035294"/>
    </source>
</evidence>
<dbReference type="HAMAP" id="MF_00360">
    <property type="entry name" value="Ribosomal_bS6"/>
    <property type="match status" value="1"/>
</dbReference>
<keyword evidence="3 4" id="KW-0689">Ribosomal protein</keyword>
<keyword evidence="3" id="KW-0694">RNA-binding</keyword>
<dbReference type="InterPro" id="IPR000529">
    <property type="entry name" value="Ribosomal_bS6"/>
</dbReference>
<dbReference type="GO" id="GO:0006412">
    <property type="term" value="P:translation"/>
    <property type="evidence" value="ECO:0007669"/>
    <property type="project" value="UniProtKB-UniRule"/>
</dbReference>
<organism evidence="4 5">
    <name type="scientific">Candidatus Ozemobacter sibiricus</name>
    <dbReference type="NCBI Taxonomy" id="2268124"/>
    <lineage>
        <taxon>Bacteria</taxon>
        <taxon>Candidatus Ozemobacteria</taxon>
        <taxon>Candidatus Ozemobacterales</taxon>
        <taxon>Candidatus Ozemobacteraceae</taxon>
        <taxon>Candidatus Ozemobacter</taxon>
    </lineage>
</organism>
<proteinExistence type="inferred from homology"/>
<dbReference type="PANTHER" id="PTHR21011">
    <property type="entry name" value="MITOCHONDRIAL 28S RIBOSOMAL PROTEIN S6"/>
    <property type="match status" value="1"/>
</dbReference>
<dbReference type="GO" id="GO:0005840">
    <property type="term" value="C:ribosome"/>
    <property type="evidence" value="ECO:0007669"/>
    <property type="project" value="UniProtKB-KW"/>
</dbReference>
<dbReference type="GO" id="GO:1990904">
    <property type="term" value="C:ribonucleoprotein complex"/>
    <property type="evidence" value="ECO:0007669"/>
    <property type="project" value="UniProtKB-KW"/>
</dbReference>
<comment type="caution">
    <text evidence="4">The sequence shown here is derived from an EMBL/GenBank/DDBJ whole genome shotgun (WGS) entry which is preliminary data.</text>
</comment>
<dbReference type="GO" id="GO:0003735">
    <property type="term" value="F:structural constituent of ribosome"/>
    <property type="evidence" value="ECO:0007669"/>
    <property type="project" value="InterPro"/>
</dbReference>
<sequence>MRPYETLFFTEPNISDEALDALIAKVEGAITRYGGQVERVHRWGKRPLAYRVEKQTEGYYVLIEFKGTGNDLRELERFYLINQNVLRFLTTIRPQ</sequence>
<dbReference type="Proteomes" id="UP000252355">
    <property type="component" value="Unassembled WGS sequence"/>
</dbReference>
<dbReference type="EMBL" id="QOQW01000014">
    <property type="protein sequence ID" value="RCK79345.1"/>
    <property type="molecule type" value="Genomic_DNA"/>
</dbReference>
<dbReference type="InterPro" id="IPR035980">
    <property type="entry name" value="Ribosomal_bS6_sf"/>
</dbReference>
<gene>
    <name evidence="3" type="primary">rpsF</name>
    <name evidence="4" type="ORF">OZSIB_0216</name>
</gene>
<evidence type="ECO:0000313" key="5">
    <source>
        <dbReference type="Proteomes" id="UP000252355"/>
    </source>
</evidence>
<dbReference type="NCBIfam" id="TIGR00166">
    <property type="entry name" value="S6"/>
    <property type="match status" value="1"/>
</dbReference>
<dbReference type="InterPro" id="IPR014717">
    <property type="entry name" value="Transl_elong_EF1B/ribsomal_bS6"/>
</dbReference>
<keyword evidence="3" id="KW-0699">rRNA-binding</keyword>
<dbReference type="PANTHER" id="PTHR21011:SF1">
    <property type="entry name" value="SMALL RIBOSOMAL SUBUNIT PROTEIN BS6M"/>
    <property type="match status" value="1"/>
</dbReference>
<keyword evidence="3" id="KW-0687">Ribonucleoprotein</keyword>